<comment type="caution">
    <text evidence="2">The sequence shown here is derived from an EMBL/GenBank/DDBJ whole genome shotgun (WGS) entry which is preliminary data.</text>
</comment>
<gene>
    <name evidence="2" type="ORF">HMPREF0397_0700</name>
</gene>
<reference evidence="2 3" key="1">
    <citation type="submission" date="2010-04" db="EMBL/GenBank/DDBJ databases">
        <authorList>
            <person name="Qin X."/>
            <person name="Bachman B."/>
            <person name="Battles P."/>
            <person name="Bell A."/>
            <person name="Bess C."/>
            <person name="Bickham C."/>
            <person name="Chaboub L."/>
            <person name="Chen D."/>
            <person name="Coyle M."/>
            <person name="Deiros D.R."/>
            <person name="Dinh H."/>
            <person name="Forbes L."/>
            <person name="Fowler G."/>
            <person name="Francisco L."/>
            <person name="Fu Q."/>
            <person name="Gubbala S."/>
            <person name="Hale W."/>
            <person name="Han Y."/>
            <person name="Hemphill L."/>
            <person name="Highlander S.K."/>
            <person name="Hirani K."/>
            <person name="Hogues M."/>
            <person name="Jackson L."/>
            <person name="Jakkamsetti A."/>
            <person name="Javaid M."/>
            <person name="Jiang H."/>
            <person name="Korchina V."/>
            <person name="Kovar C."/>
            <person name="Lara F."/>
            <person name="Lee S."/>
            <person name="Mata R."/>
            <person name="Mathew T."/>
            <person name="Moen C."/>
            <person name="Morales K."/>
            <person name="Munidasa M."/>
            <person name="Nazareth L."/>
            <person name="Ngo R."/>
            <person name="Nguyen L."/>
            <person name="Okwuonu G."/>
            <person name="Ongeri F."/>
            <person name="Patil S."/>
            <person name="Petrosino J."/>
            <person name="Pham C."/>
            <person name="Pham P."/>
            <person name="Pu L.-L."/>
            <person name="Puazo M."/>
            <person name="Raj R."/>
            <person name="Reid J."/>
            <person name="Rouhana J."/>
            <person name="Saada N."/>
            <person name="Shang Y."/>
            <person name="Simmons D."/>
            <person name="Thornton R."/>
            <person name="Warren J."/>
            <person name="Weissenberger G."/>
            <person name="Zhang J."/>
            <person name="Zhang L."/>
            <person name="Zhou C."/>
            <person name="Zhu D."/>
            <person name="Muzny D."/>
            <person name="Worley K."/>
            <person name="Gibbs R."/>
        </authorList>
    </citation>
    <scope>NUCLEOTIDE SEQUENCE [LARGE SCALE GENOMIC DNA]</scope>
    <source>
        <strain evidence="3">ATCC 23726 / VPI 4351</strain>
    </source>
</reference>
<accession>D5RBW5</accession>
<dbReference type="AlphaFoldDB" id="D5RBW5"/>
<dbReference type="EMBL" id="ADVK01000021">
    <property type="protein sequence ID" value="EFG95710.1"/>
    <property type="molecule type" value="Genomic_DNA"/>
</dbReference>
<dbReference type="Proteomes" id="UP000003643">
    <property type="component" value="Unassembled WGS sequence"/>
</dbReference>
<keyword evidence="1" id="KW-0732">Signal</keyword>
<organism evidence="2 3">
    <name type="scientific">Fusobacterium nucleatum subsp. nucleatum (strain ATCC 23726 / VPI 4351)</name>
    <dbReference type="NCBI Taxonomy" id="525283"/>
    <lineage>
        <taxon>Bacteria</taxon>
        <taxon>Fusobacteriati</taxon>
        <taxon>Fusobacteriota</taxon>
        <taxon>Fusobacteriia</taxon>
        <taxon>Fusobacteriales</taxon>
        <taxon>Fusobacteriaceae</taxon>
        <taxon>Fusobacterium</taxon>
    </lineage>
</organism>
<protein>
    <submittedName>
        <fullName evidence="2">Uncharacterized protein</fullName>
    </submittedName>
</protein>
<feature type="chain" id="PRO_5003075424" evidence="1">
    <location>
        <begin position="21"/>
        <end position="70"/>
    </location>
</feature>
<proteinExistence type="predicted"/>
<sequence length="70" mass="8461">MKKIIKILFYLFCISTLSFAEEDIENTRDRGIDKMNFYIPVSKQNKYSNFAEFDLRKDKNIYKWTMADGY</sequence>
<evidence type="ECO:0000256" key="1">
    <source>
        <dbReference type="SAM" id="SignalP"/>
    </source>
</evidence>
<name>D5RBW5_FUSN2</name>
<feature type="signal peptide" evidence="1">
    <location>
        <begin position="1"/>
        <end position="20"/>
    </location>
</feature>
<evidence type="ECO:0000313" key="2">
    <source>
        <dbReference type="EMBL" id="EFG95710.1"/>
    </source>
</evidence>
<evidence type="ECO:0000313" key="3">
    <source>
        <dbReference type="Proteomes" id="UP000003643"/>
    </source>
</evidence>